<gene>
    <name evidence="1" type="ORF">CJ030_MR3G015823</name>
</gene>
<protein>
    <submittedName>
        <fullName evidence="1">Uncharacterized protein</fullName>
    </submittedName>
</protein>
<sequence>MELRSCNHVHLIQAVKGGLVTKVPNVTRGRPALTLKNIKDVYEAADAKNHSLFPPVCPTESLSFDSDSFEVKRACLDMVDRRTIKRELKTFDSCCNGGDKRINCDLDDLGLSSMTLKQLKERCKAKKRKRPRCIGLSTETAQTSYCVKQEEEDLDLKEPLSSWRSKKSKNMKAKQKCMKDHVSTLSQGAKSLVKAEQVSNDEVLPQSSSDFPAINVKVEVPKPDSLDHQNLRCVDGEPALLFEEPEGSCQMFFGELHMTANKCGSQTQDSLSPKKRLKCRVTNNICHGYMETTDQNSFQIVRASVGDSMKVNNPETISPQCSNLPVQVPEPEIVGSAHEVPSDICPETTSSMGNHSCLILGISPSSSPMNSRLLQNNNDIKVPTDEVMLQSSRDMRPSINIGVDLSEPDSSGHQNFMSIDGDPYLLCDEPEGSYDNVSNTPYETTRECVLEKWVSISLTEELPYSVTNEARYEYIELTDPKSVQIARVSGQASMEEDNRETTIHECSDLAVPVSVGELHNHSSLSDDSPETISSTADHSSLRSCIFQNRSPMNQVSSQINNDINGQVHCMTIHKKARGVELGYGGDGYAPEESIASKLPSNFKDSVIATSTDDDSLTPDWDSVEDDSPKAEVKQLRKSACANADINLSAGVDPFDAADAIRTSVGFGYLHHSNSQHPPERLFPTRKAISPTSQERLLKAMDSMQSTGNEYYKCRGESYFGKIKFDRVEGHDLGGAEFSVSPPQITRKKRNVKRGLPPKGVHKVPYLSCAVPPRFSTGCTSIERCTQSAIEFSQQQMKDFEFLATKLTKELRSMKDILEERLLPEDCPASSLKYDMDRARMATKNAARVEESTRRWISMMARDCNRFCKIMALTKKGSGSSGIVVRKKSTFAGEVSVDPLQRLAETGAASSANVLSKERKKITFADEAGGKLCHVRVFEEDVASLSESNTEKHEPLVN</sequence>
<name>A0A6A1WCK9_9ROSI</name>
<evidence type="ECO:0000313" key="2">
    <source>
        <dbReference type="Proteomes" id="UP000516437"/>
    </source>
</evidence>
<evidence type="ECO:0000313" key="1">
    <source>
        <dbReference type="EMBL" id="KAB1220570.1"/>
    </source>
</evidence>
<reference evidence="1 2" key="1">
    <citation type="journal article" date="2019" name="Plant Biotechnol. J.">
        <title>The red bayberry genome and genetic basis of sex determination.</title>
        <authorList>
            <person name="Jia H.M."/>
            <person name="Jia H.J."/>
            <person name="Cai Q.L."/>
            <person name="Wang Y."/>
            <person name="Zhao H.B."/>
            <person name="Yang W.F."/>
            <person name="Wang G.Y."/>
            <person name="Li Y.H."/>
            <person name="Zhan D.L."/>
            <person name="Shen Y.T."/>
            <person name="Niu Q.F."/>
            <person name="Chang L."/>
            <person name="Qiu J."/>
            <person name="Zhao L."/>
            <person name="Xie H.B."/>
            <person name="Fu W.Y."/>
            <person name="Jin J."/>
            <person name="Li X.W."/>
            <person name="Jiao Y."/>
            <person name="Zhou C.C."/>
            <person name="Tu T."/>
            <person name="Chai C.Y."/>
            <person name="Gao J.L."/>
            <person name="Fan L.J."/>
            <person name="van de Weg E."/>
            <person name="Wang J.Y."/>
            <person name="Gao Z.S."/>
        </authorList>
    </citation>
    <scope>NUCLEOTIDE SEQUENCE [LARGE SCALE GENOMIC DNA]</scope>
    <source>
        <tissue evidence="1">Leaves</tissue>
    </source>
</reference>
<comment type="caution">
    <text evidence="1">The sequence shown here is derived from an EMBL/GenBank/DDBJ whole genome shotgun (WGS) entry which is preliminary data.</text>
</comment>
<dbReference type="AlphaFoldDB" id="A0A6A1WCK9"/>
<accession>A0A6A1WCK9</accession>
<dbReference type="Proteomes" id="UP000516437">
    <property type="component" value="Chromosome 3"/>
</dbReference>
<dbReference type="PANTHER" id="PTHR34461:SF2">
    <property type="entry name" value="EXPRESSED PROTEIN"/>
    <property type="match status" value="1"/>
</dbReference>
<keyword evidence="2" id="KW-1185">Reference proteome</keyword>
<organism evidence="1 2">
    <name type="scientific">Morella rubra</name>
    <name type="common">Chinese bayberry</name>
    <dbReference type="NCBI Taxonomy" id="262757"/>
    <lineage>
        <taxon>Eukaryota</taxon>
        <taxon>Viridiplantae</taxon>
        <taxon>Streptophyta</taxon>
        <taxon>Embryophyta</taxon>
        <taxon>Tracheophyta</taxon>
        <taxon>Spermatophyta</taxon>
        <taxon>Magnoliopsida</taxon>
        <taxon>eudicotyledons</taxon>
        <taxon>Gunneridae</taxon>
        <taxon>Pentapetalae</taxon>
        <taxon>rosids</taxon>
        <taxon>fabids</taxon>
        <taxon>Fagales</taxon>
        <taxon>Myricaceae</taxon>
        <taxon>Morella</taxon>
    </lineage>
</organism>
<dbReference type="OrthoDB" id="775914at2759"/>
<dbReference type="EMBL" id="RXIC02000021">
    <property type="protein sequence ID" value="KAB1220570.1"/>
    <property type="molecule type" value="Genomic_DNA"/>
</dbReference>
<dbReference type="PANTHER" id="PTHR34461">
    <property type="entry name" value="EXPRESSED PROTEIN"/>
    <property type="match status" value="1"/>
</dbReference>
<proteinExistence type="predicted"/>